<reference evidence="4" key="1">
    <citation type="journal article" date="2010" name="Nat. Biotechnol.">
        <title>Draft genome sequence of the oilseed species Ricinus communis.</title>
        <authorList>
            <person name="Chan A.P."/>
            <person name="Crabtree J."/>
            <person name="Zhao Q."/>
            <person name="Lorenzi H."/>
            <person name="Orvis J."/>
            <person name="Puiu D."/>
            <person name="Melake-Berhan A."/>
            <person name="Jones K.M."/>
            <person name="Redman J."/>
            <person name="Chen G."/>
            <person name="Cahoon E.B."/>
            <person name="Gedil M."/>
            <person name="Stanke M."/>
            <person name="Haas B.J."/>
            <person name="Wortman J.R."/>
            <person name="Fraser-Liggett C.M."/>
            <person name="Ravel J."/>
            <person name="Rabinowicz P.D."/>
        </authorList>
    </citation>
    <scope>NUCLEOTIDE SEQUENCE [LARGE SCALE GENOMIC DNA]</scope>
    <source>
        <strain evidence="4">cv. Hale</strain>
    </source>
</reference>
<dbReference type="EMBL" id="EQ973965">
    <property type="protein sequence ID" value="EEF36847.1"/>
    <property type="molecule type" value="Genomic_DNA"/>
</dbReference>
<dbReference type="eggNOG" id="ENOG502R41B">
    <property type="taxonomic scope" value="Eukaryota"/>
</dbReference>
<organism evidence="3 4">
    <name type="scientific">Ricinus communis</name>
    <name type="common">Castor bean</name>
    <dbReference type="NCBI Taxonomy" id="3988"/>
    <lineage>
        <taxon>Eukaryota</taxon>
        <taxon>Viridiplantae</taxon>
        <taxon>Streptophyta</taxon>
        <taxon>Embryophyta</taxon>
        <taxon>Tracheophyta</taxon>
        <taxon>Spermatophyta</taxon>
        <taxon>Magnoliopsida</taxon>
        <taxon>eudicotyledons</taxon>
        <taxon>Gunneridae</taxon>
        <taxon>Pentapetalae</taxon>
        <taxon>rosids</taxon>
        <taxon>fabids</taxon>
        <taxon>Malpighiales</taxon>
        <taxon>Euphorbiaceae</taxon>
        <taxon>Acalyphoideae</taxon>
        <taxon>Acalypheae</taxon>
        <taxon>Ricinus</taxon>
    </lineage>
</organism>
<accession>B9SHM0</accession>
<dbReference type="PANTHER" id="PTHR16083">
    <property type="entry name" value="LEUCINE RICH REPEAT CONTAINING PROTEIN"/>
    <property type="match status" value="1"/>
</dbReference>
<evidence type="ECO:0000256" key="1">
    <source>
        <dbReference type="ARBA" id="ARBA00022737"/>
    </source>
</evidence>
<dbReference type="Proteomes" id="UP000008311">
    <property type="component" value="Unassembled WGS sequence"/>
</dbReference>
<dbReference type="SUPFAM" id="SSF52058">
    <property type="entry name" value="L domain-like"/>
    <property type="match status" value="1"/>
</dbReference>
<keyword evidence="4" id="KW-1185">Reference proteome</keyword>
<name>B9SHM0_RICCO</name>
<evidence type="ECO:0000259" key="2">
    <source>
        <dbReference type="Pfam" id="PF23598"/>
    </source>
</evidence>
<dbReference type="AlphaFoldDB" id="B9SHM0"/>
<gene>
    <name evidence="3" type="ORF">RCOM_0740580</name>
</gene>
<dbReference type="PANTHER" id="PTHR16083:SF65">
    <property type="entry name" value="DISEASE RESISTANCE PROTEIN RPP8-LIKE"/>
    <property type="match status" value="1"/>
</dbReference>
<evidence type="ECO:0000313" key="4">
    <source>
        <dbReference type="Proteomes" id="UP000008311"/>
    </source>
</evidence>
<dbReference type="InterPro" id="IPR032675">
    <property type="entry name" value="LRR_dom_sf"/>
</dbReference>
<sequence>MKNYRCLSKFPSNIEMQSLQVLNFSGCCKLKKFPEVKGNMERLAKLYLDGTDIEQLPLSIERLTDLDLLNLNNCKSLISLPSSFCDLNSLKTLTVSGCLKLGKLPEQLGNVECLEELDMSGTTIRMMAQDLTVIDQQILYSCKPLQMIKEWKDRDYARE</sequence>
<dbReference type="Gene3D" id="3.80.10.10">
    <property type="entry name" value="Ribonuclease Inhibitor"/>
    <property type="match status" value="1"/>
</dbReference>
<dbReference type="InterPro" id="IPR055414">
    <property type="entry name" value="LRR_R13L4/SHOC2-like"/>
</dbReference>
<dbReference type="InParanoid" id="B9SHM0"/>
<dbReference type="Pfam" id="PF23598">
    <property type="entry name" value="LRR_14"/>
    <property type="match status" value="1"/>
</dbReference>
<feature type="domain" description="Disease resistance R13L4/SHOC-2-like LRR" evidence="2">
    <location>
        <begin position="9"/>
        <end position="123"/>
    </location>
</feature>
<evidence type="ECO:0000313" key="3">
    <source>
        <dbReference type="EMBL" id="EEF36847.1"/>
    </source>
</evidence>
<keyword evidence="1" id="KW-0677">Repeat</keyword>
<protein>
    <recommendedName>
        <fullName evidence="2">Disease resistance R13L4/SHOC-2-like LRR domain-containing protein</fullName>
    </recommendedName>
</protein>
<proteinExistence type="predicted"/>
<dbReference type="STRING" id="3988.B9SHM0"/>